<evidence type="ECO:0000313" key="2">
    <source>
        <dbReference type="EMBL" id="MBB4890915.1"/>
    </source>
</evidence>
<keyword evidence="2" id="KW-0808">Transferase</keyword>
<reference evidence="2 3" key="1">
    <citation type="submission" date="2020-08" db="EMBL/GenBank/DDBJ databases">
        <title>Genomic Encyclopedia of Type Strains, Phase III (KMG-III): the genomes of soil and plant-associated and newly described type strains.</title>
        <authorList>
            <person name="Whitman W."/>
        </authorList>
    </citation>
    <scope>NUCLEOTIDE SEQUENCE [LARGE SCALE GENOMIC DNA]</scope>
    <source>
        <strain evidence="2 3">CECT 3265</strain>
    </source>
</reference>
<dbReference type="CDD" id="cd04301">
    <property type="entry name" value="NAT_SF"/>
    <property type="match status" value="1"/>
</dbReference>
<dbReference type="Pfam" id="PF00583">
    <property type="entry name" value="Acetyltransf_1"/>
    <property type="match status" value="1"/>
</dbReference>
<dbReference type="AlphaFoldDB" id="A0A7W7PJL9"/>
<name>A0A7W7PJL9_STRNE</name>
<dbReference type="InterPro" id="IPR000182">
    <property type="entry name" value="GNAT_dom"/>
</dbReference>
<gene>
    <name evidence="2" type="ORF">FHS38_007008</name>
</gene>
<dbReference type="EMBL" id="JACHJG010000029">
    <property type="protein sequence ID" value="MBB4890915.1"/>
    <property type="molecule type" value="Genomic_DNA"/>
</dbReference>
<dbReference type="Gene3D" id="3.40.630.30">
    <property type="match status" value="1"/>
</dbReference>
<protein>
    <submittedName>
        <fullName evidence="2">GNAT superfamily N-acetyltransferase</fullName>
    </submittedName>
</protein>
<dbReference type="PROSITE" id="PS51186">
    <property type="entry name" value="GNAT"/>
    <property type="match status" value="1"/>
</dbReference>
<dbReference type="InterPro" id="IPR016181">
    <property type="entry name" value="Acyl_CoA_acyltransferase"/>
</dbReference>
<dbReference type="Proteomes" id="UP000556436">
    <property type="component" value="Unassembled WGS sequence"/>
</dbReference>
<feature type="domain" description="N-acetyltransferase" evidence="1">
    <location>
        <begin position="1"/>
        <end position="165"/>
    </location>
</feature>
<keyword evidence="3" id="KW-1185">Reference proteome</keyword>
<dbReference type="GO" id="GO:0016747">
    <property type="term" value="F:acyltransferase activity, transferring groups other than amino-acyl groups"/>
    <property type="evidence" value="ECO:0007669"/>
    <property type="project" value="InterPro"/>
</dbReference>
<evidence type="ECO:0000313" key="3">
    <source>
        <dbReference type="Proteomes" id="UP000556436"/>
    </source>
</evidence>
<dbReference type="SUPFAM" id="SSF55729">
    <property type="entry name" value="Acyl-CoA N-acyltransferases (Nat)"/>
    <property type="match status" value="1"/>
</dbReference>
<proteinExistence type="predicted"/>
<accession>A0A7W7PJL9</accession>
<sequence>MTPALREELARLWLDVSQAGGAVGFVPPVTAEDIAPVMRRQLEDVAAGGTRMLAAHEGGAGGRLVGTTFLKLNSHHLMTHWCTLITVMVHPTLQGGGRGKVMLREAIEMARDLDFHAVRLGVRGGEGTERFYETVGFKEVGRVPAAIRVAPDDHRDDITMWLPLV</sequence>
<comment type="caution">
    <text evidence="2">The sequence shown here is derived from an EMBL/GenBank/DDBJ whole genome shotgun (WGS) entry which is preliminary data.</text>
</comment>
<evidence type="ECO:0000259" key="1">
    <source>
        <dbReference type="PROSITE" id="PS51186"/>
    </source>
</evidence>
<organism evidence="2 3">
    <name type="scientific">Streptomyces netropsis</name>
    <name type="common">Streptoverticillium netropsis</name>
    <dbReference type="NCBI Taxonomy" id="55404"/>
    <lineage>
        <taxon>Bacteria</taxon>
        <taxon>Bacillati</taxon>
        <taxon>Actinomycetota</taxon>
        <taxon>Actinomycetes</taxon>
        <taxon>Kitasatosporales</taxon>
        <taxon>Streptomycetaceae</taxon>
        <taxon>Streptomyces</taxon>
    </lineage>
</organism>